<name>A0A564TRK9_9FIRM</name>
<dbReference type="AlphaFoldDB" id="A0A564TRK9"/>
<feature type="coiled-coil region" evidence="1">
    <location>
        <begin position="224"/>
        <end position="251"/>
    </location>
</feature>
<accession>A0A564TRK9</accession>
<gene>
    <name evidence="2" type="ORF">RTSSTS7063_01584</name>
</gene>
<evidence type="ECO:0000256" key="1">
    <source>
        <dbReference type="SAM" id="Coils"/>
    </source>
</evidence>
<protein>
    <submittedName>
        <fullName evidence="2">HlyD family secretion protein</fullName>
    </submittedName>
</protein>
<proteinExistence type="predicted"/>
<feature type="coiled-coil region" evidence="1">
    <location>
        <begin position="92"/>
        <end position="169"/>
    </location>
</feature>
<organism evidence="2 3">
    <name type="scientific">[Ruminococcus] torques</name>
    <dbReference type="NCBI Taxonomy" id="33039"/>
    <lineage>
        <taxon>Bacteria</taxon>
        <taxon>Bacillati</taxon>
        <taxon>Bacillota</taxon>
        <taxon>Clostridia</taxon>
        <taxon>Lachnospirales</taxon>
        <taxon>Lachnospiraceae</taxon>
        <taxon>Mediterraneibacter</taxon>
    </lineage>
</organism>
<dbReference type="PANTHER" id="PTHR30469:SF15">
    <property type="entry name" value="HLYD FAMILY OF SECRETION PROTEINS"/>
    <property type="match status" value="1"/>
</dbReference>
<reference evidence="2 3" key="1">
    <citation type="submission" date="2019-07" db="EMBL/GenBank/DDBJ databases">
        <authorList>
            <person name="Hibberd C M."/>
            <person name="Gehrig L. J."/>
            <person name="Chang H.-W."/>
            <person name="Venkatesh S."/>
        </authorList>
    </citation>
    <scope>NUCLEOTIDE SEQUENCE [LARGE SCALE GENOMIC DNA]</scope>
    <source>
        <strain evidence="2">Ruminococcus_torques_SSTS_Bg7063</strain>
    </source>
</reference>
<dbReference type="Proteomes" id="UP000363661">
    <property type="component" value="Unassembled WGS sequence"/>
</dbReference>
<keyword evidence="3" id="KW-1185">Reference proteome</keyword>
<dbReference type="Gene3D" id="2.40.420.20">
    <property type="match status" value="1"/>
</dbReference>
<dbReference type="RefSeq" id="WP_144367094.1">
    <property type="nucleotide sequence ID" value="NZ_CABHNA010000054.1"/>
</dbReference>
<keyword evidence="1" id="KW-0175">Coiled coil</keyword>
<sequence length="455" mass="50117">MKGKLVKITVLFFIVMILFTILSRVTYNMSMATVETTQPARETMGPVIETKATVEGKKEVALNTKENQIIESILVTIGQAVEKDQVLYTLDLKELDKQIKEKSQELELNKVQLANAQNTLQSAIDSQQLQISQAKSDYDRAVAESDAAIQRAQEELSLAQEKYDRYIQNPEQFPELSKEQLESDVTEKNFAYQEALKNKDDAVYAAQKTIDSAGLSVPNDNSGIIQMKMEKEKIETQLQELQDIKDQKGEVKAPVAGVVTAIDAQVGARTAGTGDIRLADASAGARIVANFPSEYESYIQRGQPVEVTDKKETLPTKKNTQTKLIIGTVQAGENTIADSSEGAADGITAMIDVPAGVLEIGSFVGVKVSAPTQEYDSCIPISALNVAEKGKYYVNVLEKKQTVLGSEWVVYKRDVELLFKNEKYAAITGVNQDEEVVTKTSRMLENGMRVKRKAS</sequence>
<dbReference type="Gene3D" id="2.40.50.100">
    <property type="match status" value="1"/>
</dbReference>
<dbReference type="GO" id="GO:0015562">
    <property type="term" value="F:efflux transmembrane transporter activity"/>
    <property type="evidence" value="ECO:0007669"/>
    <property type="project" value="TreeGrafter"/>
</dbReference>
<dbReference type="PANTHER" id="PTHR30469">
    <property type="entry name" value="MULTIDRUG RESISTANCE PROTEIN MDTA"/>
    <property type="match status" value="1"/>
</dbReference>
<evidence type="ECO:0000313" key="3">
    <source>
        <dbReference type="Proteomes" id="UP000363661"/>
    </source>
</evidence>
<dbReference type="Gene3D" id="1.10.287.470">
    <property type="entry name" value="Helix hairpin bin"/>
    <property type="match status" value="1"/>
</dbReference>
<evidence type="ECO:0000313" key="2">
    <source>
        <dbReference type="EMBL" id="VUX09863.1"/>
    </source>
</evidence>
<dbReference type="EMBL" id="CABHNA010000054">
    <property type="protein sequence ID" value="VUX09863.1"/>
    <property type="molecule type" value="Genomic_DNA"/>
</dbReference>
<dbReference type="GO" id="GO:1990281">
    <property type="term" value="C:efflux pump complex"/>
    <property type="evidence" value="ECO:0007669"/>
    <property type="project" value="TreeGrafter"/>
</dbReference>